<gene>
    <name evidence="5" type="ORF">S06H3_37960</name>
</gene>
<dbReference type="Gene3D" id="1.20.58.110">
    <property type="entry name" value="Ribosomal protein S20"/>
    <property type="match status" value="1"/>
</dbReference>
<dbReference type="EMBL" id="BARV01023105">
    <property type="protein sequence ID" value="GAI27609.1"/>
    <property type="molecule type" value="Genomic_DNA"/>
</dbReference>
<dbReference type="SUPFAM" id="SSF46992">
    <property type="entry name" value="Ribosomal protein S20"/>
    <property type="match status" value="1"/>
</dbReference>
<dbReference type="GO" id="GO:0019843">
    <property type="term" value="F:rRNA binding"/>
    <property type="evidence" value="ECO:0007669"/>
    <property type="project" value="UniProtKB-KW"/>
</dbReference>
<accession>X1P9K5</accession>
<keyword evidence="3" id="KW-0689">Ribosomal protein</keyword>
<evidence type="ECO:0000256" key="4">
    <source>
        <dbReference type="ARBA" id="ARBA00023274"/>
    </source>
</evidence>
<dbReference type="AlphaFoldDB" id="X1P9K5"/>
<dbReference type="GO" id="GO:0006412">
    <property type="term" value="P:translation"/>
    <property type="evidence" value="ECO:0007669"/>
    <property type="project" value="InterPro"/>
</dbReference>
<dbReference type="InterPro" id="IPR036510">
    <property type="entry name" value="Ribosomal_bS20_sf"/>
</dbReference>
<dbReference type="Pfam" id="PF01649">
    <property type="entry name" value="Ribosomal_S20p"/>
    <property type="match status" value="1"/>
</dbReference>
<protein>
    <recommendedName>
        <fullName evidence="6">30S ribosomal protein S20</fullName>
    </recommendedName>
</protein>
<dbReference type="GO" id="GO:0005840">
    <property type="term" value="C:ribosome"/>
    <property type="evidence" value="ECO:0007669"/>
    <property type="project" value="UniProtKB-KW"/>
</dbReference>
<sequence>MAIIKSSKKRIKIGQRNRKRNLGYLKRIKRARKKVQAAKGKQDREKALAELYKAVDKAVKKNIIKPNKGARIKSQLAKQEG</sequence>
<dbReference type="GO" id="GO:0003735">
    <property type="term" value="F:structural constituent of ribosome"/>
    <property type="evidence" value="ECO:0007669"/>
    <property type="project" value="InterPro"/>
</dbReference>
<keyword evidence="1" id="KW-0699">rRNA-binding</keyword>
<dbReference type="GO" id="GO:1990904">
    <property type="term" value="C:ribonucleoprotein complex"/>
    <property type="evidence" value="ECO:0007669"/>
    <property type="project" value="UniProtKB-KW"/>
</dbReference>
<evidence type="ECO:0008006" key="6">
    <source>
        <dbReference type="Google" id="ProtNLM"/>
    </source>
</evidence>
<proteinExistence type="predicted"/>
<keyword evidence="4" id="KW-0687">Ribonucleoprotein</keyword>
<evidence type="ECO:0000256" key="2">
    <source>
        <dbReference type="ARBA" id="ARBA00022884"/>
    </source>
</evidence>
<name>X1P9K5_9ZZZZ</name>
<evidence type="ECO:0000313" key="5">
    <source>
        <dbReference type="EMBL" id="GAI27609.1"/>
    </source>
</evidence>
<dbReference type="NCBIfam" id="TIGR00029">
    <property type="entry name" value="S20"/>
    <property type="match status" value="1"/>
</dbReference>
<evidence type="ECO:0000256" key="1">
    <source>
        <dbReference type="ARBA" id="ARBA00022730"/>
    </source>
</evidence>
<dbReference type="InterPro" id="IPR002583">
    <property type="entry name" value="Ribosomal_bS20"/>
</dbReference>
<evidence type="ECO:0000256" key="3">
    <source>
        <dbReference type="ARBA" id="ARBA00022980"/>
    </source>
</evidence>
<reference evidence="5" key="1">
    <citation type="journal article" date="2014" name="Front. Microbiol.">
        <title>High frequency of phylogenetically diverse reductive dehalogenase-homologous genes in deep subseafloor sedimentary metagenomes.</title>
        <authorList>
            <person name="Kawai M."/>
            <person name="Futagami T."/>
            <person name="Toyoda A."/>
            <person name="Takaki Y."/>
            <person name="Nishi S."/>
            <person name="Hori S."/>
            <person name="Arai W."/>
            <person name="Tsubouchi T."/>
            <person name="Morono Y."/>
            <person name="Uchiyama I."/>
            <person name="Ito T."/>
            <person name="Fujiyama A."/>
            <person name="Inagaki F."/>
            <person name="Takami H."/>
        </authorList>
    </citation>
    <scope>NUCLEOTIDE SEQUENCE</scope>
    <source>
        <strain evidence="5">Expedition CK06-06</strain>
    </source>
</reference>
<organism evidence="5">
    <name type="scientific">marine sediment metagenome</name>
    <dbReference type="NCBI Taxonomy" id="412755"/>
    <lineage>
        <taxon>unclassified sequences</taxon>
        <taxon>metagenomes</taxon>
        <taxon>ecological metagenomes</taxon>
    </lineage>
</organism>
<keyword evidence="2" id="KW-0694">RNA-binding</keyword>
<comment type="caution">
    <text evidence="5">The sequence shown here is derived from an EMBL/GenBank/DDBJ whole genome shotgun (WGS) entry which is preliminary data.</text>
</comment>